<proteinExistence type="predicted"/>
<organism evidence="3 4">
    <name type="scientific">Aristophania vespae</name>
    <dbReference type="NCBI Taxonomy" id="2697033"/>
    <lineage>
        <taxon>Bacteria</taxon>
        <taxon>Pseudomonadati</taxon>
        <taxon>Pseudomonadota</taxon>
        <taxon>Alphaproteobacteria</taxon>
        <taxon>Acetobacterales</taxon>
        <taxon>Acetobacteraceae</taxon>
        <taxon>Aristophania</taxon>
    </lineage>
</organism>
<reference evidence="3 4" key="1">
    <citation type="submission" date="2020-01" db="EMBL/GenBank/DDBJ databases">
        <title>Genome sequencing of strain KACC 21507.</title>
        <authorList>
            <person name="Heo J."/>
            <person name="Kim S.-J."/>
            <person name="Kim J.-S."/>
            <person name="Hong S.-B."/>
            <person name="Kwon S.-W."/>
        </authorList>
    </citation>
    <scope>NUCLEOTIDE SEQUENCE [LARGE SCALE GENOMIC DNA]</scope>
    <source>
        <strain evidence="3 4">KACC 21507</strain>
    </source>
</reference>
<protein>
    <recommendedName>
        <fullName evidence="5">Outer membrane protein assembly factor BamE</fullName>
    </recommendedName>
</protein>
<dbReference type="InterPro" id="IPR037873">
    <property type="entry name" value="BamE-like"/>
</dbReference>
<dbReference type="KEGG" id="bomb:GT348_01465"/>
<accession>A0A6P1NC98</accession>
<gene>
    <name evidence="3" type="ORF">GT348_01465</name>
</gene>
<keyword evidence="4" id="KW-1185">Reference proteome</keyword>
<evidence type="ECO:0000313" key="4">
    <source>
        <dbReference type="Proteomes" id="UP000463975"/>
    </source>
</evidence>
<name>A0A6P1NC98_9PROT</name>
<dbReference type="PROSITE" id="PS51257">
    <property type="entry name" value="PROKAR_LIPOPROTEIN"/>
    <property type="match status" value="1"/>
</dbReference>
<sequence>MKTIKLSFFMTSLLLLGACSSSGNVSIRKETSATIDTKVVDGTTTKDQVRKLFGDPKETSFTDSGHELWKYTFEREQIDATNLIPYYGAFSNGTHGKKKTLTIIFDGDKVWHHVLSESKVQKHSGIFG</sequence>
<keyword evidence="1 2" id="KW-0732">Signal</keyword>
<dbReference type="RefSeq" id="WP_160618211.1">
    <property type="nucleotide sequence ID" value="NZ_CP047652.1"/>
</dbReference>
<evidence type="ECO:0000313" key="3">
    <source>
        <dbReference type="EMBL" id="QHI95133.1"/>
    </source>
</evidence>
<evidence type="ECO:0008006" key="5">
    <source>
        <dbReference type="Google" id="ProtNLM"/>
    </source>
</evidence>
<dbReference type="AlphaFoldDB" id="A0A6P1NC98"/>
<dbReference type="EMBL" id="CP047652">
    <property type="protein sequence ID" value="QHI95133.1"/>
    <property type="molecule type" value="Genomic_DNA"/>
</dbReference>
<dbReference type="Gene3D" id="3.30.1450.10">
    <property type="match status" value="1"/>
</dbReference>
<dbReference type="Proteomes" id="UP000463975">
    <property type="component" value="Chromosome"/>
</dbReference>
<feature type="chain" id="PRO_5026686117" description="Outer membrane protein assembly factor BamE" evidence="2">
    <location>
        <begin position="24"/>
        <end position="128"/>
    </location>
</feature>
<evidence type="ECO:0000256" key="1">
    <source>
        <dbReference type="ARBA" id="ARBA00022729"/>
    </source>
</evidence>
<feature type="signal peptide" evidence="2">
    <location>
        <begin position="1"/>
        <end position="23"/>
    </location>
</feature>
<evidence type="ECO:0000256" key="2">
    <source>
        <dbReference type="SAM" id="SignalP"/>
    </source>
</evidence>